<dbReference type="EMBL" id="WMIB01000005">
    <property type="protein sequence ID" value="MTH53201.1"/>
    <property type="molecule type" value="Genomic_DNA"/>
</dbReference>
<dbReference type="Proteomes" id="UP000434639">
    <property type="component" value="Unassembled WGS sequence"/>
</dbReference>
<evidence type="ECO:0000313" key="2">
    <source>
        <dbReference type="EMBL" id="MTH53201.1"/>
    </source>
</evidence>
<reference evidence="2 3" key="1">
    <citation type="journal article" date="2017" name="Int. J. Syst. Evol. Microbiol.">
        <title>Bacillus mangrovi sp. nov., isolated from a sediment sample from a mangrove forest.</title>
        <authorList>
            <person name="Gupta V."/>
            <person name="Singh P.K."/>
            <person name="Korpole S."/>
            <person name="Tanuku N.R.S."/>
            <person name="Pinnaka A.K."/>
        </authorList>
    </citation>
    <scope>NUCLEOTIDE SEQUENCE [LARGE SCALE GENOMIC DNA]</scope>
    <source>
        <strain evidence="2 3">KCTC 33872</strain>
    </source>
</reference>
<gene>
    <name evidence="2" type="ORF">GKZ89_07220</name>
</gene>
<dbReference type="AlphaFoldDB" id="A0A7X2S4Q1"/>
<feature type="region of interest" description="Disordered" evidence="1">
    <location>
        <begin position="61"/>
        <end position="82"/>
    </location>
</feature>
<sequence length="82" mass="9570">MTWIGPVQIDQYIQYANRSVSVKDDYASLDRVSKIHLQKDKMEEERKYEESRFSRILDRMKRSSESALPSEPGKGISFDARA</sequence>
<dbReference type="RefSeq" id="WP_155111739.1">
    <property type="nucleotide sequence ID" value="NZ_WMIB01000005.1"/>
</dbReference>
<comment type="caution">
    <text evidence="2">The sequence shown here is derived from an EMBL/GenBank/DDBJ whole genome shotgun (WGS) entry which is preliminary data.</text>
</comment>
<keyword evidence="3" id="KW-1185">Reference proteome</keyword>
<organism evidence="2 3">
    <name type="scientific">Metabacillus mangrovi</name>
    <dbReference type="NCBI Taxonomy" id="1491830"/>
    <lineage>
        <taxon>Bacteria</taxon>
        <taxon>Bacillati</taxon>
        <taxon>Bacillota</taxon>
        <taxon>Bacilli</taxon>
        <taxon>Bacillales</taxon>
        <taxon>Bacillaceae</taxon>
        <taxon>Metabacillus</taxon>
    </lineage>
</organism>
<protein>
    <submittedName>
        <fullName evidence="2">Uncharacterized protein</fullName>
    </submittedName>
</protein>
<name>A0A7X2S4Q1_9BACI</name>
<proteinExistence type="predicted"/>
<evidence type="ECO:0000313" key="3">
    <source>
        <dbReference type="Proteomes" id="UP000434639"/>
    </source>
</evidence>
<dbReference type="OrthoDB" id="2706316at2"/>
<accession>A0A7X2S4Q1</accession>
<evidence type="ECO:0000256" key="1">
    <source>
        <dbReference type="SAM" id="MobiDB-lite"/>
    </source>
</evidence>